<protein>
    <submittedName>
        <fullName evidence="1">Uncharacterized protein</fullName>
    </submittedName>
</protein>
<keyword evidence="2" id="KW-1185">Reference proteome</keyword>
<dbReference type="InterPro" id="IPR021109">
    <property type="entry name" value="Peptidase_aspartic_dom_sf"/>
</dbReference>
<dbReference type="VEuPathDB" id="FungiDB:AB675_7414"/>
<comment type="caution">
    <text evidence="1">The sequence shown here is derived from an EMBL/GenBank/DDBJ whole genome shotgun (WGS) entry which is preliminary data.</text>
</comment>
<dbReference type="EMBL" id="LFJN01000057">
    <property type="protein sequence ID" value="KPI34542.1"/>
    <property type="molecule type" value="Genomic_DNA"/>
</dbReference>
<evidence type="ECO:0000313" key="2">
    <source>
        <dbReference type="Proteomes" id="UP000038010"/>
    </source>
</evidence>
<dbReference type="OrthoDB" id="6079484at2759"/>
<evidence type="ECO:0000313" key="1">
    <source>
        <dbReference type="EMBL" id="KPI34542.1"/>
    </source>
</evidence>
<proteinExistence type="predicted"/>
<dbReference type="RefSeq" id="XP_017994505.1">
    <property type="nucleotide sequence ID" value="XM_018147781.1"/>
</dbReference>
<dbReference type="STRING" id="1664694.A0A0N1GX22"/>
<dbReference type="CDD" id="cd00303">
    <property type="entry name" value="retropepsin_like"/>
    <property type="match status" value="1"/>
</dbReference>
<gene>
    <name evidence="1" type="ORF">AB675_7414</name>
</gene>
<reference evidence="1 2" key="1">
    <citation type="submission" date="2015-06" db="EMBL/GenBank/DDBJ databases">
        <title>Draft genome of the ant-associated black yeast Phialophora attae CBS 131958.</title>
        <authorList>
            <person name="Moreno L.F."/>
            <person name="Stielow B.J."/>
            <person name="de Hoog S."/>
            <person name="Vicente V.A."/>
            <person name="Weiss V.A."/>
            <person name="de Vries M."/>
            <person name="Cruz L.M."/>
            <person name="Souza E.M."/>
        </authorList>
    </citation>
    <scope>NUCLEOTIDE SEQUENCE [LARGE SCALE GENOMIC DNA]</scope>
    <source>
        <strain evidence="1 2">CBS 131958</strain>
    </source>
</reference>
<sequence>MIHTSPSPAVAQRTNAFQPDAYTWAFVPHLIIGSNDHASRWSPWKSRLFMGRMLEMADIPSSACKDFASIYAYLQDETELLELLRQVWRMCTLDQYKDEHAQMCSVLEWLNEEPSIRDLDRLIRYIKQYIRTCKEDQEWWARCKHSAVIEPWILRSMLWGKDSFIRELCFLPLGKPLLLGVPASPRPKTITSLLKDDCAKSSRSYIELKTDGVAVNALSDTGVGRNIMSLDHAQKCGASIDSSSEKQHTLSNAVGQEFRCIGEATVRVAFPDRLTPARNVVFSILEICSEPLVMGRAFLKTTSCLTRFRHRLIKVARSAAQSLSRVMHMDSSSERLSCQVSAQRVAAYADTGSDVDLVSLQYASEHMWGIIRNPGESDRVTLSDGSVHELEGYVDLPITIGAETSMRRFYVLAGLVYDVLLGAEVLDQFDIWNEHTDSLIQIEAFERNEYCNIAWYKRFDQVEKEVDDMIKGTFTPVKQRTRLTSFKAMFGRGGNDARGARTQHALAQRLYEIDNIEKCERPLAQERIAGAVGDAKVAEVNSDEDRQQRWLTLRTKIVSLQKRVQADGTLAPGS</sequence>
<dbReference type="AlphaFoldDB" id="A0A0N1GX22"/>
<dbReference type="Proteomes" id="UP000038010">
    <property type="component" value="Unassembled WGS sequence"/>
</dbReference>
<organism evidence="1 2">
    <name type="scientific">Cyphellophora attinorum</name>
    <dbReference type="NCBI Taxonomy" id="1664694"/>
    <lineage>
        <taxon>Eukaryota</taxon>
        <taxon>Fungi</taxon>
        <taxon>Dikarya</taxon>
        <taxon>Ascomycota</taxon>
        <taxon>Pezizomycotina</taxon>
        <taxon>Eurotiomycetes</taxon>
        <taxon>Chaetothyriomycetidae</taxon>
        <taxon>Chaetothyriales</taxon>
        <taxon>Cyphellophoraceae</taxon>
        <taxon>Cyphellophora</taxon>
    </lineage>
</organism>
<dbReference type="GeneID" id="28739661"/>
<dbReference type="Gene3D" id="2.40.70.10">
    <property type="entry name" value="Acid Proteases"/>
    <property type="match status" value="2"/>
</dbReference>
<accession>A0A0N1GX22</accession>
<name>A0A0N1GX22_9EURO</name>